<feature type="region of interest" description="Disordered" evidence="1">
    <location>
        <begin position="160"/>
        <end position="260"/>
    </location>
</feature>
<gene>
    <name evidence="2" type="ORF">B0H17DRAFT_1033300</name>
</gene>
<dbReference type="EMBL" id="JARKIE010000005">
    <property type="protein sequence ID" value="KAJ7707626.1"/>
    <property type="molecule type" value="Genomic_DNA"/>
</dbReference>
<protein>
    <submittedName>
        <fullName evidence="2">Uncharacterized protein</fullName>
    </submittedName>
</protein>
<feature type="region of interest" description="Disordered" evidence="1">
    <location>
        <begin position="292"/>
        <end position="415"/>
    </location>
</feature>
<evidence type="ECO:0000313" key="3">
    <source>
        <dbReference type="Proteomes" id="UP001221757"/>
    </source>
</evidence>
<feature type="compositionally biased region" description="Basic residues" evidence="1">
    <location>
        <begin position="218"/>
        <end position="231"/>
    </location>
</feature>
<feature type="compositionally biased region" description="Low complexity" evidence="1">
    <location>
        <begin position="321"/>
        <end position="331"/>
    </location>
</feature>
<proteinExistence type="predicted"/>
<evidence type="ECO:0000313" key="2">
    <source>
        <dbReference type="EMBL" id="KAJ7707626.1"/>
    </source>
</evidence>
<evidence type="ECO:0000256" key="1">
    <source>
        <dbReference type="SAM" id="MobiDB-lite"/>
    </source>
</evidence>
<feature type="region of interest" description="Disordered" evidence="1">
    <location>
        <begin position="12"/>
        <end position="91"/>
    </location>
</feature>
<feature type="compositionally biased region" description="Acidic residues" evidence="1">
    <location>
        <begin position="251"/>
        <end position="260"/>
    </location>
</feature>
<feature type="compositionally biased region" description="Low complexity" evidence="1">
    <location>
        <begin position="44"/>
        <end position="54"/>
    </location>
</feature>
<feature type="compositionally biased region" description="Low complexity" evidence="1">
    <location>
        <begin position="343"/>
        <end position="358"/>
    </location>
</feature>
<reference evidence="2" key="1">
    <citation type="submission" date="2023-03" db="EMBL/GenBank/DDBJ databases">
        <title>Massive genome expansion in bonnet fungi (Mycena s.s.) driven by repeated elements and novel gene families across ecological guilds.</title>
        <authorList>
            <consortium name="Lawrence Berkeley National Laboratory"/>
            <person name="Harder C.B."/>
            <person name="Miyauchi S."/>
            <person name="Viragh M."/>
            <person name="Kuo A."/>
            <person name="Thoen E."/>
            <person name="Andreopoulos B."/>
            <person name="Lu D."/>
            <person name="Skrede I."/>
            <person name="Drula E."/>
            <person name="Henrissat B."/>
            <person name="Morin E."/>
            <person name="Kohler A."/>
            <person name="Barry K."/>
            <person name="LaButti K."/>
            <person name="Morin E."/>
            <person name="Salamov A."/>
            <person name="Lipzen A."/>
            <person name="Mereny Z."/>
            <person name="Hegedus B."/>
            <person name="Baldrian P."/>
            <person name="Stursova M."/>
            <person name="Weitz H."/>
            <person name="Taylor A."/>
            <person name="Grigoriev I.V."/>
            <person name="Nagy L.G."/>
            <person name="Martin F."/>
            <person name="Kauserud H."/>
        </authorList>
    </citation>
    <scope>NUCLEOTIDE SEQUENCE</scope>
    <source>
        <strain evidence="2">CBHHK067</strain>
    </source>
</reference>
<name>A0AAD7MA15_MYCRO</name>
<organism evidence="2 3">
    <name type="scientific">Mycena rosella</name>
    <name type="common">Pink bonnet</name>
    <name type="synonym">Agaricus rosellus</name>
    <dbReference type="NCBI Taxonomy" id="1033263"/>
    <lineage>
        <taxon>Eukaryota</taxon>
        <taxon>Fungi</taxon>
        <taxon>Dikarya</taxon>
        <taxon>Basidiomycota</taxon>
        <taxon>Agaricomycotina</taxon>
        <taxon>Agaricomycetes</taxon>
        <taxon>Agaricomycetidae</taxon>
        <taxon>Agaricales</taxon>
        <taxon>Marasmiineae</taxon>
        <taxon>Mycenaceae</taxon>
        <taxon>Mycena</taxon>
    </lineage>
</organism>
<dbReference type="AlphaFoldDB" id="A0AAD7MA15"/>
<feature type="compositionally biased region" description="Basic and acidic residues" evidence="1">
    <location>
        <begin position="399"/>
        <end position="415"/>
    </location>
</feature>
<comment type="caution">
    <text evidence="2">The sequence shown here is derived from an EMBL/GenBank/DDBJ whole genome shotgun (WGS) entry which is preliminary data.</text>
</comment>
<accession>A0AAD7MA15</accession>
<feature type="compositionally biased region" description="Polar residues" evidence="1">
    <location>
        <begin position="18"/>
        <end position="36"/>
    </location>
</feature>
<feature type="compositionally biased region" description="Pro residues" evidence="1">
    <location>
        <begin position="236"/>
        <end position="245"/>
    </location>
</feature>
<feature type="compositionally biased region" description="Acidic residues" evidence="1">
    <location>
        <begin position="294"/>
        <end position="312"/>
    </location>
</feature>
<sequence length="430" mass="46698">MPFPFTFKLAVPGLNPFASPTETHPHSTVASTSQSPEKPRSRPARPNNINNRRPSPSPSPSAPVSRKRGWEPSFAEPSQSAATLASSSGYLDTPAKYREMVARPSGDEFELEDMAVSVSDLPPPAKRRRGLAGSIVSTAVSAALIGTAVGLTVYRLWRDRGKDSDSNPEPHPHPPPPYQKGEWTPIQQPQAIEITPPTPMVTPRRRKVRHGASTASGNKRHNPRVRSRVHGRALSPPAPLSPPRPLFNSDPAEDDEEAVAVEDQMDWIGDQLSMLIQEGQKALGREIVIKSDAREDEVDDGCGVWEEEEGGYDQEFGGVGSSNSLSRSSSPRQRKRPRNLTLAPPSYASRPPSASPRASRFEFTSASLPSSAGTRWRSDAPGGSVRGMSAESEFGRTPSGREEEQTWESPELKESMARARARLLGMRGAG</sequence>
<dbReference type="Proteomes" id="UP001221757">
    <property type="component" value="Unassembled WGS sequence"/>
</dbReference>
<feature type="compositionally biased region" description="Polar residues" evidence="1">
    <location>
        <begin position="362"/>
        <end position="373"/>
    </location>
</feature>
<feature type="compositionally biased region" description="Basic and acidic residues" evidence="1">
    <location>
        <begin position="160"/>
        <end position="172"/>
    </location>
</feature>
<keyword evidence="3" id="KW-1185">Reference proteome</keyword>
<feature type="compositionally biased region" description="Polar residues" evidence="1">
    <location>
        <begin position="76"/>
        <end position="90"/>
    </location>
</feature>